<protein>
    <submittedName>
        <fullName evidence="2">Uncharacterized protein</fullName>
    </submittedName>
</protein>
<gene>
    <name evidence="2" type="ORF">EZS28_041953</name>
</gene>
<accession>A0A5J4TY12</accession>
<feature type="non-terminal residue" evidence="2">
    <location>
        <position position="107"/>
    </location>
</feature>
<proteinExistence type="predicted"/>
<sequence length="107" mass="12152">MLSLFALEGMTDDDCSVWSNIPITPLKRDKLQSIDAQNTYTSKQSNEDLPILRRSLSRGSIIRPASRSTITVNPEAETNSRRLPRLPSFNSQPQLQHQNRQNSSQKK</sequence>
<dbReference type="EMBL" id="SNRW01024095">
    <property type="protein sequence ID" value="KAA6362521.1"/>
    <property type="molecule type" value="Genomic_DNA"/>
</dbReference>
<dbReference type="Proteomes" id="UP000324800">
    <property type="component" value="Unassembled WGS sequence"/>
</dbReference>
<name>A0A5J4TY12_9EUKA</name>
<evidence type="ECO:0000313" key="3">
    <source>
        <dbReference type="Proteomes" id="UP000324800"/>
    </source>
</evidence>
<reference evidence="2 3" key="1">
    <citation type="submission" date="2019-03" db="EMBL/GenBank/DDBJ databases">
        <title>Single cell metagenomics reveals metabolic interactions within the superorganism composed of flagellate Streblomastix strix and complex community of Bacteroidetes bacteria on its surface.</title>
        <authorList>
            <person name="Treitli S.C."/>
            <person name="Kolisko M."/>
            <person name="Husnik F."/>
            <person name="Keeling P."/>
            <person name="Hampl V."/>
        </authorList>
    </citation>
    <scope>NUCLEOTIDE SEQUENCE [LARGE SCALE GENOMIC DNA]</scope>
    <source>
        <strain evidence="2">ST1C</strain>
    </source>
</reference>
<evidence type="ECO:0000256" key="1">
    <source>
        <dbReference type="SAM" id="MobiDB-lite"/>
    </source>
</evidence>
<organism evidence="2 3">
    <name type="scientific">Streblomastix strix</name>
    <dbReference type="NCBI Taxonomy" id="222440"/>
    <lineage>
        <taxon>Eukaryota</taxon>
        <taxon>Metamonada</taxon>
        <taxon>Preaxostyla</taxon>
        <taxon>Oxymonadida</taxon>
        <taxon>Streblomastigidae</taxon>
        <taxon>Streblomastix</taxon>
    </lineage>
</organism>
<comment type="caution">
    <text evidence="2">The sequence shown here is derived from an EMBL/GenBank/DDBJ whole genome shotgun (WGS) entry which is preliminary data.</text>
</comment>
<evidence type="ECO:0000313" key="2">
    <source>
        <dbReference type="EMBL" id="KAA6362521.1"/>
    </source>
</evidence>
<dbReference type="AlphaFoldDB" id="A0A5J4TY12"/>
<feature type="compositionally biased region" description="Polar residues" evidence="1">
    <location>
        <begin position="88"/>
        <end position="107"/>
    </location>
</feature>
<feature type="region of interest" description="Disordered" evidence="1">
    <location>
        <begin position="65"/>
        <end position="107"/>
    </location>
</feature>